<evidence type="ECO:0000313" key="2">
    <source>
        <dbReference type="EMBL" id="PKY51425.1"/>
    </source>
</evidence>
<comment type="caution">
    <text evidence="2">The sequence shown here is derived from an EMBL/GenBank/DDBJ whole genome shotgun (WGS) entry which is preliminary data.</text>
</comment>
<gene>
    <name evidence="2" type="ORF">RhiirA4_468461</name>
</gene>
<organism evidence="2 3">
    <name type="scientific">Rhizophagus irregularis</name>
    <dbReference type="NCBI Taxonomy" id="588596"/>
    <lineage>
        <taxon>Eukaryota</taxon>
        <taxon>Fungi</taxon>
        <taxon>Fungi incertae sedis</taxon>
        <taxon>Mucoromycota</taxon>
        <taxon>Glomeromycotina</taxon>
        <taxon>Glomeromycetes</taxon>
        <taxon>Glomerales</taxon>
        <taxon>Glomeraceae</taxon>
        <taxon>Rhizophagus</taxon>
    </lineage>
</organism>
<dbReference type="EMBL" id="LLXI01001024">
    <property type="protein sequence ID" value="PKY51425.1"/>
    <property type="molecule type" value="Genomic_DNA"/>
</dbReference>
<proteinExistence type="predicted"/>
<accession>A0A2I1GXT0</accession>
<evidence type="ECO:0000256" key="1">
    <source>
        <dbReference type="SAM" id="SignalP"/>
    </source>
</evidence>
<feature type="signal peptide" evidence="1">
    <location>
        <begin position="1"/>
        <end position="20"/>
    </location>
</feature>
<feature type="chain" id="PRO_5014143221" evidence="1">
    <location>
        <begin position="21"/>
        <end position="370"/>
    </location>
</feature>
<evidence type="ECO:0000313" key="3">
    <source>
        <dbReference type="Proteomes" id="UP000234323"/>
    </source>
</evidence>
<keyword evidence="3" id="KW-1185">Reference proteome</keyword>
<protein>
    <submittedName>
        <fullName evidence="2">Uncharacterized protein</fullName>
    </submittedName>
</protein>
<dbReference type="VEuPathDB" id="FungiDB:RhiirA1_443007"/>
<name>A0A2I1GXT0_9GLOM</name>
<dbReference type="VEuPathDB" id="FungiDB:FUN_022029"/>
<sequence>MRVLTLILILTLTLSFLTTAKSGYAIPKIFKEILLFQKDWDVVGPFMERQIPQFVKGAESFSGLKVLYGKALFALSSGSRFSWRFKNLGLIDAIKTFDSVKIEQAVFRNIEKLTSNAVFSAADKMANALRYGVKVGGKPVAVTIEMIAAEMGAAGQVEGAGAVESAIVGITEEEAASAFAALCTKIYGEDCTCPPKELKWRRKSNEYKIDFHHKSLDMVADKKHKIKLDNEFIIWFHTKWSRCINKYDYYKKIVTDLNNDSDTAVDTIDLTKQYPSLKASSSLNILETNTSDIVSIQDKKQKQIILTYIPLVCFNQFQKPRKKLDGATSLSFNLDELKNFGQIDEEILSKVHSKELPETWGKIEIFLSAV</sequence>
<dbReference type="VEuPathDB" id="FungiDB:RhiirFUN_021245"/>
<dbReference type="AlphaFoldDB" id="A0A2I1GXT0"/>
<dbReference type="Proteomes" id="UP000234323">
    <property type="component" value="Unassembled WGS sequence"/>
</dbReference>
<keyword evidence="1" id="KW-0732">Signal</keyword>
<dbReference type="VEuPathDB" id="FungiDB:FUN_009449"/>
<reference evidence="2 3" key="1">
    <citation type="submission" date="2015-10" db="EMBL/GenBank/DDBJ databases">
        <title>Genome analyses suggest a sexual origin of heterokaryosis in a supposedly ancient asexual fungus.</title>
        <authorList>
            <person name="Ropars J."/>
            <person name="Sedzielewska K."/>
            <person name="Noel J."/>
            <person name="Charron P."/>
            <person name="Farinelli L."/>
            <person name="Marton T."/>
            <person name="Kruger M."/>
            <person name="Pelin A."/>
            <person name="Brachmann A."/>
            <person name="Corradi N."/>
        </authorList>
    </citation>
    <scope>NUCLEOTIDE SEQUENCE [LARGE SCALE GENOMIC DNA]</scope>
    <source>
        <strain evidence="2 3">A4</strain>
    </source>
</reference>